<dbReference type="PANTHER" id="PTHR11627">
    <property type="entry name" value="FRUCTOSE-BISPHOSPHATE ALDOLASE"/>
    <property type="match status" value="1"/>
</dbReference>
<protein>
    <recommendedName>
        <fullName evidence="3">fructose-bisphosphate aldolase</fullName>
        <ecNumber evidence="3">4.1.2.13</ecNumber>
    </recommendedName>
</protein>
<evidence type="ECO:0000256" key="2">
    <source>
        <dbReference type="ARBA" id="ARBA00010387"/>
    </source>
</evidence>
<dbReference type="EMBL" id="CAJOBF010001861">
    <property type="protein sequence ID" value="CAF3990284.1"/>
    <property type="molecule type" value="Genomic_DNA"/>
</dbReference>
<evidence type="ECO:0000313" key="12">
    <source>
        <dbReference type="EMBL" id="CAF3990284.1"/>
    </source>
</evidence>
<evidence type="ECO:0000313" key="7">
    <source>
        <dbReference type="EMBL" id="CAF1252962.1"/>
    </source>
</evidence>
<dbReference type="Proteomes" id="UP000663834">
    <property type="component" value="Unassembled WGS sequence"/>
</dbReference>
<dbReference type="Gene3D" id="3.20.20.70">
    <property type="entry name" value="Aldolase class I"/>
    <property type="match status" value="2"/>
</dbReference>
<evidence type="ECO:0000313" key="13">
    <source>
        <dbReference type="EMBL" id="CAF3997399.1"/>
    </source>
</evidence>
<evidence type="ECO:0000256" key="3">
    <source>
        <dbReference type="ARBA" id="ARBA00013068"/>
    </source>
</evidence>
<proteinExistence type="inferred from homology"/>
<keyword evidence="4" id="KW-0324">Glycolysis</keyword>
<dbReference type="Proteomes" id="UP000663856">
    <property type="component" value="Unassembled WGS sequence"/>
</dbReference>
<organism evidence="9 15">
    <name type="scientific">Rotaria magnacalcarata</name>
    <dbReference type="NCBI Taxonomy" id="392030"/>
    <lineage>
        <taxon>Eukaryota</taxon>
        <taxon>Metazoa</taxon>
        <taxon>Spiralia</taxon>
        <taxon>Gnathifera</taxon>
        <taxon>Rotifera</taxon>
        <taxon>Eurotatoria</taxon>
        <taxon>Bdelloidea</taxon>
        <taxon>Philodinida</taxon>
        <taxon>Philodinidae</taxon>
        <taxon>Rotaria</taxon>
    </lineage>
</organism>
<dbReference type="InterPro" id="IPR013785">
    <property type="entry name" value="Aldolase_TIM"/>
</dbReference>
<evidence type="ECO:0000313" key="10">
    <source>
        <dbReference type="EMBL" id="CAF2076683.1"/>
    </source>
</evidence>
<dbReference type="EMBL" id="CAJNOW010000151">
    <property type="protein sequence ID" value="CAF1252962.1"/>
    <property type="molecule type" value="Genomic_DNA"/>
</dbReference>
<reference evidence="9" key="1">
    <citation type="submission" date="2021-02" db="EMBL/GenBank/DDBJ databases">
        <authorList>
            <person name="Nowell W R."/>
        </authorList>
    </citation>
    <scope>NUCLEOTIDE SEQUENCE</scope>
</reference>
<dbReference type="EMBL" id="CAJNOV010001935">
    <property type="protein sequence ID" value="CAF1084142.1"/>
    <property type="molecule type" value="Genomic_DNA"/>
</dbReference>
<dbReference type="Proteomes" id="UP000681720">
    <property type="component" value="Unassembled WGS sequence"/>
</dbReference>
<comment type="similarity">
    <text evidence="2">Belongs to the class I fructose-bisphosphate aldolase family.</text>
</comment>
<comment type="caution">
    <text evidence="9">The sequence shown here is derived from an EMBL/GenBank/DDBJ whole genome shotgun (WGS) entry which is preliminary data.</text>
</comment>
<dbReference type="EMBL" id="CAJOBG010000358">
    <property type="protein sequence ID" value="CAF3802921.1"/>
    <property type="molecule type" value="Genomic_DNA"/>
</dbReference>
<evidence type="ECO:0000313" key="8">
    <source>
        <dbReference type="EMBL" id="CAF1943895.1"/>
    </source>
</evidence>
<evidence type="ECO:0000313" key="11">
    <source>
        <dbReference type="EMBL" id="CAF3802921.1"/>
    </source>
</evidence>
<dbReference type="SUPFAM" id="SSF51569">
    <property type="entry name" value="Aldolase"/>
    <property type="match status" value="1"/>
</dbReference>
<dbReference type="OrthoDB" id="36455at2759"/>
<dbReference type="NCBIfam" id="NF033379">
    <property type="entry name" value="FrucBisAld_I"/>
    <property type="match status" value="1"/>
</dbReference>
<dbReference type="Proteomes" id="UP000663887">
    <property type="component" value="Unassembled WGS sequence"/>
</dbReference>
<dbReference type="EMBL" id="CAJNRF010003009">
    <property type="protein sequence ID" value="CAF2045653.1"/>
    <property type="molecule type" value="Genomic_DNA"/>
</dbReference>
<dbReference type="Proteomes" id="UP000663824">
    <property type="component" value="Unassembled WGS sequence"/>
</dbReference>
<dbReference type="GO" id="GO:0006096">
    <property type="term" value="P:glycolytic process"/>
    <property type="evidence" value="ECO:0007669"/>
    <property type="project" value="UniProtKB-UniPathway"/>
</dbReference>
<dbReference type="UniPathway" id="UPA00109">
    <property type="reaction ID" value="UER00183"/>
</dbReference>
<dbReference type="EMBL" id="CAJNRG010000026">
    <property type="protein sequence ID" value="CAF1943895.1"/>
    <property type="molecule type" value="Genomic_DNA"/>
</dbReference>
<dbReference type="GO" id="GO:0004332">
    <property type="term" value="F:fructose-bisphosphate aldolase activity"/>
    <property type="evidence" value="ECO:0007669"/>
    <property type="project" value="UniProtKB-EC"/>
</dbReference>
<sequence length="383" mass="42796">MNSNSSIELMLKENAEFIVQQGKGILAADESPSSIVKRFNSIGVENTTEQRRIYRQLLFTTPDIQQYISGVIMHEETFNQTNDSSVPFPMMLSQIGILPGIKLDRGLESLTINTNETTTLGFDDLEKRCEDFFNRGARFAKWRCVLRINKLKNQPTDVAITHNAIILARYASICQAKGLVPIIEPEVIPDGDHDINVCQYVTEKVLAATFKALSDYDIYLEGCLLKSNMVTSGQEAKKRVKSTDIGERKFENKTNHLCNVFCLFIILALATITALSRTCPPALAGIVFLSGGQSEEDATINLNEMNKTLYQFKRSWPLTFSYGRALQASALKAWSGKRENEFNAQQSCLKRAAANAAASRGEYDGKQNSNEAKKTLHIAEHNY</sequence>
<evidence type="ECO:0000313" key="16">
    <source>
        <dbReference type="Proteomes" id="UP000663866"/>
    </source>
</evidence>
<dbReference type="AlphaFoldDB" id="A0A816PBA9"/>
<dbReference type="Proteomes" id="UP000663842">
    <property type="component" value="Unassembled WGS sequence"/>
</dbReference>
<evidence type="ECO:0000313" key="9">
    <source>
        <dbReference type="EMBL" id="CAF2045653.1"/>
    </source>
</evidence>
<dbReference type="EMBL" id="CAJOBJ010004345">
    <property type="protein sequence ID" value="CAF3997399.1"/>
    <property type="molecule type" value="Genomic_DNA"/>
</dbReference>
<evidence type="ECO:0000256" key="4">
    <source>
        <dbReference type="ARBA" id="ARBA00023152"/>
    </source>
</evidence>
<comment type="pathway">
    <text evidence="1">Carbohydrate degradation; glycolysis; D-glyceraldehyde 3-phosphate and glycerone phosphate from D-glucose: step 4/4.</text>
</comment>
<dbReference type="EMBL" id="CAJNRE010008859">
    <property type="protein sequence ID" value="CAF2076683.1"/>
    <property type="molecule type" value="Genomic_DNA"/>
</dbReference>
<name>A0A816PBA9_9BILA</name>
<dbReference type="Pfam" id="PF00274">
    <property type="entry name" value="Glycolytic"/>
    <property type="match status" value="2"/>
</dbReference>
<accession>A0A816PBA9</accession>
<dbReference type="EC" id="4.1.2.13" evidence="3"/>
<evidence type="ECO:0000313" key="15">
    <source>
        <dbReference type="Proteomes" id="UP000663856"/>
    </source>
</evidence>
<evidence type="ECO:0000256" key="5">
    <source>
        <dbReference type="ARBA" id="ARBA00023239"/>
    </source>
</evidence>
<keyword evidence="5" id="KW-0456">Lyase</keyword>
<evidence type="ECO:0000256" key="1">
    <source>
        <dbReference type="ARBA" id="ARBA00004714"/>
    </source>
</evidence>
<dbReference type="Proteomes" id="UP000663866">
    <property type="component" value="Unassembled WGS sequence"/>
</dbReference>
<gene>
    <name evidence="14" type="ORF">BYL167_LOCUS15548</name>
    <name evidence="6" type="ORF">CJN711_LOCUS6345</name>
    <name evidence="13" type="ORF">GIL414_LOCUS11555</name>
    <name evidence="7" type="ORF">KQP761_LOCUS2386</name>
    <name evidence="10" type="ORF">MBJ925_LOCUS17712</name>
    <name evidence="11" type="ORF">OVN521_LOCUS3981</name>
    <name evidence="12" type="ORF">UXM345_LOCUS15561</name>
    <name evidence="9" type="ORF">WKI299_LOCUS9149</name>
    <name evidence="8" type="ORF">XDN619_LOCUS529</name>
</gene>
<dbReference type="EMBL" id="CAJOBH010005767">
    <property type="protein sequence ID" value="CAF4034990.1"/>
    <property type="molecule type" value="Genomic_DNA"/>
</dbReference>
<evidence type="ECO:0000313" key="14">
    <source>
        <dbReference type="EMBL" id="CAF4034990.1"/>
    </source>
</evidence>
<evidence type="ECO:0000313" key="6">
    <source>
        <dbReference type="EMBL" id="CAF1084142.1"/>
    </source>
</evidence>
<dbReference type="InterPro" id="IPR000741">
    <property type="entry name" value="FBA_I"/>
</dbReference>
<keyword evidence="16" id="KW-1185">Reference proteome</keyword>
<dbReference type="Proteomes" id="UP000681967">
    <property type="component" value="Unassembled WGS sequence"/>
</dbReference>
<dbReference type="Proteomes" id="UP000663855">
    <property type="component" value="Unassembled WGS sequence"/>
</dbReference>